<dbReference type="EMBL" id="FXBM01000001">
    <property type="protein sequence ID" value="SMH28194.1"/>
    <property type="molecule type" value="Genomic_DNA"/>
</dbReference>
<dbReference type="InterPro" id="IPR018988">
    <property type="entry name" value="DUF2000"/>
</dbReference>
<evidence type="ECO:0008006" key="3">
    <source>
        <dbReference type="Google" id="ProtNLM"/>
    </source>
</evidence>
<dbReference type="AlphaFoldDB" id="A0A1X7MW72"/>
<dbReference type="STRING" id="1891671.SAMN06295885_0106"/>
<dbReference type="SUPFAM" id="SSF102462">
    <property type="entry name" value="Peptidyl-tRNA hydrolase II"/>
    <property type="match status" value="1"/>
</dbReference>
<organism evidence="1 2">
    <name type="scientific">Rathayibacter oskolensis</name>
    <dbReference type="NCBI Taxonomy" id="1891671"/>
    <lineage>
        <taxon>Bacteria</taxon>
        <taxon>Bacillati</taxon>
        <taxon>Actinomycetota</taxon>
        <taxon>Actinomycetes</taxon>
        <taxon>Micrococcales</taxon>
        <taxon>Microbacteriaceae</taxon>
        <taxon>Rathayibacter</taxon>
    </lineage>
</organism>
<dbReference type="OrthoDB" id="3692042at2"/>
<sequence length="159" mass="16548">MTDTPPTRVGFSPDEIDTSAPTRSARLKWVVVVDEALPPGRAVNAAVCVSAATAAGVDGLLGPSVRDAAGSPHPGLPWAGCTVLAADAATLRTIRERAEAHEGTFVADMPAAAQATRVYDEYLDAVSTSTPDEVDYLAVSLVGPKNRIDKIVGRLRLLA</sequence>
<reference evidence="2" key="1">
    <citation type="submission" date="2017-04" db="EMBL/GenBank/DDBJ databases">
        <authorList>
            <person name="Varghese N."/>
            <person name="Submissions S."/>
        </authorList>
    </citation>
    <scope>NUCLEOTIDE SEQUENCE [LARGE SCALE GENOMIC DNA]</scope>
    <source>
        <strain evidence="2">VKM Ac-2121</strain>
    </source>
</reference>
<dbReference type="RefSeq" id="WP_085474670.1">
    <property type="nucleotide sequence ID" value="NZ_FXBM01000001.1"/>
</dbReference>
<protein>
    <recommendedName>
        <fullName evidence="3">DUF2000 domain-containing protein</fullName>
    </recommendedName>
</protein>
<evidence type="ECO:0000313" key="2">
    <source>
        <dbReference type="Proteomes" id="UP000193711"/>
    </source>
</evidence>
<gene>
    <name evidence="1" type="ORF">SAMN06295885_0106</name>
</gene>
<dbReference type="Pfam" id="PF09391">
    <property type="entry name" value="DUF2000"/>
    <property type="match status" value="1"/>
</dbReference>
<accession>A0A1X7MW72</accession>
<dbReference type="Proteomes" id="UP000193711">
    <property type="component" value="Unassembled WGS sequence"/>
</dbReference>
<keyword evidence="2" id="KW-1185">Reference proteome</keyword>
<proteinExistence type="predicted"/>
<dbReference type="Gene3D" id="3.40.1490.10">
    <property type="entry name" value="Bit1"/>
    <property type="match status" value="1"/>
</dbReference>
<evidence type="ECO:0000313" key="1">
    <source>
        <dbReference type="EMBL" id="SMH28194.1"/>
    </source>
</evidence>
<dbReference type="InterPro" id="IPR023476">
    <property type="entry name" value="Pep_tRNA_hydro_II_dom_sf"/>
</dbReference>
<name>A0A1X7MW72_9MICO</name>